<dbReference type="RefSeq" id="WP_231331976.1">
    <property type="nucleotide sequence ID" value="NZ_CP059572.1"/>
</dbReference>
<evidence type="ECO:0000256" key="1">
    <source>
        <dbReference type="SAM" id="MobiDB-lite"/>
    </source>
</evidence>
<dbReference type="Proteomes" id="UP001049518">
    <property type="component" value="Chromosome"/>
</dbReference>
<evidence type="ECO:0000313" key="3">
    <source>
        <dbReference type="Proteomes" id="UP001049518"/>
    </source>
</evidence>
<sequence length="92" mass="9451">MIDVPTAASVLGIGEWTAYAMIRRGDWQKDITPILRLGRKIKIPTAQLVALLYGRNAPGPAGEDPGPPPSATASSASGTTAPPPGDVRSTAS</sequence>
<proteinExistence type="predicted"/>
<dbReference type="EMBL" id="CP059572">
    <property type="protein sequence ID" value="QXJ25789.1"/>
    <property type="molecule type" value="Genomic_DNA"/>
</dbReference>
<accession>A0ABX8R5U8</accession>
<organism evidence="2 3">
    <name type="scientific">Actinomadura graeca</name>
    <dbReference type="NCBI Taxonomy" id="2750812"/>
    <lineage>
        <taxon>Bacteria</taxon>
        <taxon>Bacillati</taxon>
        <taxon>Actinomycetota</taxon>
        <taxon>Actinomycetes</taxon>
        <taxon>Streptosporangiales</taxon>
        <taxon>Thermomonosporaceae</taxon>
        <taxon>Actinomadura</taxon>
    </lineage>
</organism>
<reference evidence="2" key="1">
    <citation type="submission" date="2020-07" db="EMBL/GenBank/DDBJ databases">
        <authorList>
            <person name="Tarantini F.S."/>
            <person name="Hong K.W."/>
            <person name="Chan K.G."/>
        </authorList>
    </citation>
    <scope>NUCLEOTIDE SEQUENCE</scope>
    <source>
        <strain evidence="2">32-07</strain>
    </source>
</reference>
<name>A0ABX8R5U8_9ACTN</name>
<feature type="compositionally biased region" description="Low complexity" evidence="1">
    <location>
        <begin position="71"/>
        <end position="80"/>
    </location>
</feature>
<keyword evidence="3" id="KW-1185">Reference proteome</keyword>
<evidence type="ECO:0000313" key="2">
    <source>
        <dbReference type="EMBL" id="QXJ25789.1"/>
    </source>
</evidence>
<feature type="region of interest" description="Disordered" evidence="1">
    <location>
        <begin position="55"/>
        <end position="92"/>
    </location>
</feature>
<gene>
    <name evidence="2" type="ORF">AGRA3207_007339</name>
</gene>
<protein>
    <submittedName>
        <fullName evidence="2">Helix-turn-helix domain-containing protein</fullName>
    </submittedName>
</protein>